<feature type="compositionally biased region" description="Basic residues" evidence="1">
    <location>
        <begin position="313"/>
        <end position="323"/>
    </location>
</feature>
<sequence>MTSSVPRLHRYPNVVVSTPRSPKTRGFGSHGEPTSSSVAANPDSLRIQDGSRSVERTVDDLIPLNDEDPELPPGRADASPSSSLFDSRAFEGDDEDLVDEVEQTKKAASTQKVKVCPDSPGSTLSKKESLQHLQEKCRISEDIELVVPSSVDRADAPPPGYLTLFENYFDQCLLWFPLTGFLMRFLAAHGVCLAQINPRVIRHLIGIYVLSRDCGVDISTEHLSYLTDLPLPALMQDNEIASALSHSPTNVVVGFSLLPTFMAKKQNKKPVEQAPMEEVELAMEEERYELLRTPPSNGLASDSENERVVSTVKKSKKTKKKKKDRSEKKEVAESFVDSATTKTKKRPLEESSSEVKEKRVKTEEKKRFERIL</sequence>
<keyword evidence="3" id="KW-1185">Reference proteome</keyword>
<feature type="region of interest" description="Disordered" evidence="1">
    <location>
        <begin position="292"/>
        <end position="372"/>
    </location>
</feature>
<feature type="region of interest" description="Disordered" evidence="1">
    <location>
        <begin position="1"/>
        <end position="88"/>
    </location>
</feature>
<dbReference type="OrthoDB" id="1114078at2759"/>
<dbReference type="Proteomes" id="UP000029120">
    <property type="component" value="Chromosome 6"/>
</dbReference>
<evidence type="ECO:0000313" key="3">
    <source>
        <dbReference type="Proteomes" id="UP000029120"/>
    </source>
</evidence>
<evidence type="ECO:0000256" key="1">
    <source>
        <dbReference type="SAM" id="MobiDB-lite"/>
    </source>
</evidence>
<dbReference type="AlphaFoldDB" id="A0A087GQW3"/>
<accession>A0A087GQW3</accession>
<dbReference type="EMBL" id="CM002874">
    <property type="protein sequence ID" value="KFK32265.1"/>
    <property type="molecule type" value="Genomic_DNA"/>
</dbReference>
<organism evidence="2 3">
    <name type="scientific">Arabis alpina</name>
    <name type="common">Alpine rock-cress</name>
    <dbReference type="NCBI Taxonomy" id="50452"/>
    <lineage>
        <taxon>Eukaryota</taxon>
        <taxon>Viridiplantae</taxon>
        <taxon>Streptophyta</taxon>
        <taxon>Embryophyta</taxon>
        <taxon>Tracheophyta</taxon>
        <taxon>Spermatophyta</taxon>
        <taxon>Magnoliopsida</taxon>
        <taxon>eudicotyledons</taxon>
        <taxon>Gunneridae</taxon>
        <taxon>Pentapetalae</taxon>
        <taxon>rosids</taxon>
        <taxon>malvids</taxon>
        <taxon>Brassicales</taxon>
        <taxon>Brassicaceae</taxon>
        <taxon>Arabideae</taxon>
        <taxon>Arabis</taxon>
    </lineage>
</organism>
<evidence type="ECO:0000313" key="2">
    <source>
        <dbReference type="EMBL" id="KFK32265.1"/>
    </source>
</evidence>
<feature type="compositionally biased region" description="Basic and acidic residues" evidence="1">
    <location>
        <begin position="346"/>
        <end position="372"/>
    </location>
</feature>
<dbReference type="PANTHER" id="PTHR31099:SF37">
    <property type="entry name" value="MYOSIN HEAVY CHAIN-LIKE PROTEIN"/>
    <property type="match status" value="1"/>
</dbReference>
<dbReference type="Gramene" id="KFK32265">
    <property type="protein sequence ID" value="KFK32265"/>
    <property type="gene ID" value="AALP_AA6G219900"/>
</dbReference>
<gene>
    <name evidence="2" type="ordered locus">AALP_Aa6g219900</name>
</gene>
<name>A0A087GQW3_ARAAL</name>
<protein>
    <submittedName>
        <fullName evidence="2">Uncharacterized protein</fullName>
    </submittedName>
</protein>
<reference evidence="3" key="1">
    <citation type="journal article" date="2015" name="Nat. Plants">
        <title>Genome expansion of Arabis alpina linked with retrotransposition and reduced symmetric DNA methylation.</title>
        <authorList>
            <person name="Willing E.M."/>
            <person name="Rawat V."/>
            <person name="Mandakova T."/>
            <person name="Maumus F."/>
            <person name="James G.V."/>
            <person name="Nordstroem K.J."/>
            <person name="Becker C."/>
            <person name="Warthmann N."/>
            <person name="Chica C."/>
            <person name="Szarzynska B."/>
            <person name="Zytnicki M."/>
            <person name="Albani M.C."/>
            <person name="Kiefer C."/>
            <person name="Bergonzi S."/>
            <person name="Castaings L."/>
            <person name="Mateos J.L."/>
            <person name="Berns M.C."/>
            <person name="Bujdoso N."/>
            <person name="Piofczyk T."/>
            <person name="de Lorenzo L."/>
            <person name="Barrero-Sicilia C."/>
            <person name="Mateos I."/>
            <person name="Piednoel M."/>
            <person name="Hagmann J."/>
            <person name="Chen-Min-Tao R."/>
            <person name="Iglesias-Fernandez R."/>
            <person name="Schuster S.C."/>
            <person name="Alonso-Blanco C."/>
            <person name="Roudier F."/>
            <person name="Carbonero P."/>
            <person name="Paz-Ares J."/>
            <person name="Davis S.J."/>
            <person name="Pecinka A."/>
            <person name="Quesneville H."/>
            <person name="Colot V."/>
            <person name="Lysak M.A."/>
            <person name="Weigel D."/>
            <person name="Coupland G."/>
            <person name="Schneeberger K."/>
        </authorList>
    </citation>
    <scope>NUCLEOTIDE SEQUENCE [LARGE SCALE GENOMIC DNA]</scope>
    <source>
        <strain evidence="3">cv. Pajares</strain>
    </source>
</reference>
<proteinExistence type="predicted"/>
<dbReference type="PANTHER" id="PTHR31099">
    <property type="entry name" value="OS06G0165300 PROTEIN"/>
    <property type="match status" value="1"/>
</dbReference>